<evidence type="ECO:0000313" key="3">
    <source>
        <dbReference type="Proteomes" id="UP001211689"/>
    </source>
</evidence>
<sequence length="78" mass="8470">MDRAQCHHVMVTDEATAGACGLDGEQLTQLLLEENQELQFQVEKLRQMNQHLIGGLAILGSGSVITILLILWITGGTP</sequence>
<keyword evidence="1" id="KW-0472">Membrane</keyword>
<dbReference type="EMBL" id="JANEWF010000024">
    <property type="protein sequence ID" value="MDA8485112.1"/>
    <property type="molecule type" value="Genomic_DNA"/>
</dbReference>
<keyword evidence="1" id="KW-0812">Transmembrane</keyword>
<comment type="caution">
    <text evidence="2">The sequence shown here is derived from an EMBL/GenBank/DDBJ whole genome shotgun (WGS) entry which is preliminary data.</text>
</comment>
<feature type="transmembrane region" description="Helical" evidence="1">
    <location>
        <begin position="52"/>
        <end position="73"/>
    </location>
</feature>
<reference evidence="2 3" key="1">
    <citation type="submission" date="2022-07" db="EMBL/GenBank/DDBJ databases">
        <title>Genome Analysis of Selected Gammaproteobacteria from Nigerian Food snails.</title>
        <authorList>
            <person name="Okafor A.C."/>
        </authorList>
    </citation>
    <scope>NUCLEOTIDE SEQUENCE [LARGE SCALE GENOMIC DNA]</scope>
    <source>
        <strain evidence="2 3">Awg 2</strain>
    </source>
</reference>
<name>A0ABT4Y8B6_METRE</name>
<accession>A0ABT4Y8B6</accession>
<gene>
    <name evidence="2" type="ORF">NNO07_18760</name>
</gene>
<dbReference type="RefSeq" id="WP_271471567.1">
    <property type="nucleotide sequence ID" value="NZ_JANEWF010000024.1"/>
</dbReference>
<evidence type="ECO:0000313" key="2">
    <source>
        <dbReference type="EMBL" id="MDA8485112.1"/>
    </source>
</evidence>
<keyword evidence="3" id="KW-1185">Reference proteome</keyword>
<proteinExistence type="predicted"/>
<keyword evidence="1" id="KW-1133">Transmembrane helix</keyword>
<organism evidence="2 3">
    <name type="scientific">Metapseudomonas resinovorans</name>
    <name type="common">Pseudomonas resinovorans</name>
    <dbReference type="NCBI Taxonomy" id="53412"/>
    <lineage>
        <taxon>Bacteria</taxon>
        <taxon>Pseudomonadati</taxon>
        <taxon>Pseudomonadota</taxon>
        <taxon>Gammaproteobacteria</taxon>
        <taxon>Pseudomonadales</taxon>
        <taxon>Pseudomonadaceae</taxon>
        <taxon>Metapseudomonas</taxon>
    </lineage>
</organism>
<dbReference type="Proteomes" id="UP001211689">
    <property type="component" value="Unassembled WGS sequence"/>
</dbReference>
<evidence type="ECO:0000256" key="1">
    <source>
        <dbReference type="SAM" id="Phobius"/>
    </source>
</evidence>
<protein>
    <submittedName>
        <fullName evidence="2">Uncharacterized protein</fullName>
    </submittedName>
</protein>